<feature type="transmembrane region" description="Helical" evidence="1">
    <location>
        <begin position="92"/>
        <end position="113"/>
    </location>
</feature>
<accession>A0A8E2EBW1</accession>
<protein>
    <submittedName>
        <fullName evidence="2">Uncharacterized protein</fullName>
    </submittedName>
</protein>
<evidence type="ECO:0000313" key="2">
    <source>
        <dbReference type="EMBL" id="OCK80728.1"/>
    </source>
</evidence>
<evidence type="ECO:0000256" key="1">
    <source>
        <dbReference type="SAM" id="Phobius"/>
    </source>
</evidence>
<evidence type="ECO:0000313" key="3">
    <source>
        <dbReference type="Proteomes" id="UP000250266"/>
    </source>
</evidence>
<keyword evidence="3" id="KW-1185">Reference proteome</keyword>
<reference evidence="2 3" key="1">
    <citation type="journal article" date="2016" name="Nat. Commun.">
        <title>Ectomycorrhizal ecology is imprinted in the genome of the dominant symbiotic fungus Cenococcum geophilum.</title>
        <authorList>
            <consortium name="DOE Joint Genome Institute"/>
            <person name="Peter M."/>
            <person name="Kohler A."/>
            <person name="Ohm R.A."/>
            <person name="Kuo A."/>
            <person name="Krutzmann J."/>
            <person name="Morin E."/>
            <person name="Arend M."/>
            <person name="Barry K.W."/>
            <person name="Binder M."/>
            <person name="Choi C."/>
            <person name="Clum A."/>
            <person name="Copeland A."/>
            <person name="Grisel N."/>
            <person name="Haridas S."/>
            <person name="Kipfer T."/>
            <person name="LaButti K."/>
            <person name="Lindquist E."/>
            <person name="Lipzen A."/>
            <person name="Maire R."/>
            <person name="Meier B."/>
            <person name="Mihaltcheva S."/>
            <person name="Molinier V."/>
            <person name="Murat C."/>
            <person name="Poggeler S."/>
            <person name="Quandt C.A."/>
            <person name="Sperisen C."/>
            <person name="Tritt A."/>
            <person name="Tisserant E."/>
            <person name="Crous P.W."/>
            <person name="Henrissat B."/>
            <person name="Nehls U."/>
            <person name="Egli S."/>
            <person name="Spatafora J.W."/>
            <person name="Grigoriev I.V."/>
            <person name="Martin F.M."/>
        </authorList>
    </citation>
    <scope>NUCLEOTIDE SEQUENCE [LARGE SCALE GENOMIC DNA]</scope>
    <source>
        <strain evidence="2 3">CBS 459.81</strain>
    </source>
</reference>
<dbReference type="EMBL" id="KV744948">
    <property type="protein sequence ID" value="OCK80728.1"/>
    <property type="molecule type" value="Genomic_DNA"/>
</dbReference>
<gene>
    <name evidence="2" type="ORF">K432DRAFT_36926</name>
</gene>
<keyword evidence="1" id="KW-1133">Transmembrane helix</keyword>
<keyword evidence="1" id="KW-0472">Membrane</keyword>
<sequence length="121" mass="13729">MEDDSGPCHPTPNMWPTNEQKILLSFSFIPYYRRQKVWLSFGHHVLFRLPNIANNGYWNGQGNAPMSQLGRSSDYLTSSSPSTNFSSNMFCYVWAGYCAYMCCVFALLPSCALSRPPRNSP</sequence>
<dbReference type="Proteomes" id="UP000250266">
    <property type="component" value="Unassembled WGS sequence"/>
</dbReference>
<organism evidence="2 3">
    <name type="scientific">Lepidopterella palustris CBS 459.81</name>
    <dbReference type="NCBI Taxonomy" id="1314670"/>
    <lineage>
        <taxon>Eukaryota</taxon>
        <taxon>Fungi</taxon>
        <taxon>Dikarya</taxon>
        <taxon>Ascomycota</taxon>
        <taxon>Pezizomycotina</taxon>
        <taxon>Dothideomycetes</taxon>
        <taxon>Pleosporomycetidae</taxon>
        <taxon>Mytilinidiales</taxon>
        <taxon>Argynnaceae</taxon>
        <taxon>Lepidopterella</taxon>
    </lineage>
</organism>
<keyword evidence="1" id="KW-0812">Transmembrane</keyword>
<name>A0A8E2EBW1_9PEZI</name>
<proteinExistence type="predicted"/>
<dbReference type="AlphaFoldDB" id="A0A8E2EBW1"/>